<feature type="region of interest" description="Disordered" evidence="1">
    <location>
        <begin position="1"/>
        <end position="70"/>
    </location>
</feature>
<protein>
    <submittedName>
        <fullName evidence="2">Uncharacterized protein</fullName>
    </submittedName>
</protein>
<proteinExistence type="predicted"/>
<evidence type="ECO:0000313" key="2">
    <source>
        <dbReference type="Ensembl" id="ENSCHIP00010007718.1"/>
    </source>
</evidence>
<feature type="compositionally biased region" description="Basic and acidic residues" evidence="1">
    <location>
        <begin position="46"/>
        <end position="56"/>
    </location>
</feature>
<sequence>MYLQDTTRLSKEERQKGTNIFQDQNSRRDQKGGFQSNFHNLFAKNTGEKGTQDFLRHYRKTHSSGGKEHV</sequence>
<evidence type="ECO:0000256" key="1">
    <source>
        <dbReference type="SAM" id="MobiDB-lite"/>
    </source>
</evidence>
<reference evidence="2" key="2">
    <citation type="submission" date="2025-08" db="UniProtKB">
        <authorList>
            <consortium name="Ensembl"/>
        </authorList>
    </citation>
    <scope>IDENTIFICATION</scope>
</reference>
<organism evidence="2">
    <name type="scientific">Capra hircus</name>
    <name type="common">Goat</name>
    <dbReference type="NCBI Taxonomy" id="9925"/>
    <lineage>
        <taxon>Eukaryota</taxon>
        <taxon>Metazoa</taxon>
        <taxon>Chordata</taxon>
        <taxon>Craniata</taxon>
        <taxon>Vertebrata</taxon>
        <taxon>Euteleostomi</taxon>
        <taxon>Mammalia</taxon>
        <taxon>Eutheria</taxon>
        <taxon>Laurasiatheria</taxon>
        <taxon>Artiodactyla</taxon>
        <taxon>Ruminantia</taxon>
        <taxon>Pecora</taxon>
        <taxon>Bovidae</taxon>
        <taxon>Caprinae</taxon>
        <taxon>Capra</taxon>
    </lineage>
</organism>
<dbReference type="AlphaFoldDB" id="A0A8C2NN65"/>
<reference evidence="2" key="1">
    <citation type="submission" date="2019-03" db="EMBL/GenBank/DDBJ databases">
        <title>Genome sequencing and reference-guided assembly of Black Bengal Goat (Capra hircus).</title>
        <authorList>
            <person name="Siddiki A.Z."/>
            <person name="Baten A."/>
            <person name="Billah M."/>
            <person name="Alam M.A.U."/>
            <person name="Shawrob K.S.M."/>
            <person name="Saha S."/>
            <person name="Chowdhury M."/>
            <person name="Rahman A.H."/>
            <person name="Stear M."/>
            <person name="Miah G."/>
            <person name="Das G.B."/>
            <person name="Hossain M.M."/>
            <person name="Kumkum M."/>
            <person name="Islam M.S."/>
            <person name="Mollah A.M."/>
            <person name="Ahsan A."/>
            <person name="Tusar F."/>
            <person name="Khan M.K.I."/>
        </authorList>
    </citation>
    <scope>NUCLEOTIDE SEQUENCE [LARGE SCALE GENOMIC DNA]</scope>
</reference>
<accession>A0A8C2NN65</accession>
<dbReference type="Ensembl" id="ENSCHIT00010010846.1">
    <property type="protein sequence ID" value="ENSCHIP00010007718.1"/>
    <property type="gene ID" value="ENSCHIG00010005645.1"/>
</dbReference>
<name>A0A8C2NN65_CAPHI</name>